<dbReference type="EMBL" id="JABWDY010020765">
    <property type="protein sequence ID" value="KAF5192906.1"/>
    <property type="molecule type" value="Genomic_DNA"/>
</dbReference>
<evidence type="ECO:0000256" key="1">
    <source>
        <dbReference type="SAM" id="Coils"/>
    </source>
</evidence>
<keyword evidence="3" id="KW-1185">Reference proteome</keyword>
<dbReference type="OrthoDB" id="1921870at2759"/>
<accession>A0A7J6W6B4</accession>
<evidence type="ECO:0000313" key="2">
    <source>
        <dbReference type="EMBL" id="KAF5192906.1"/>
    </source>
</evidence>
<feature type="coiled-coil region" evidence="1">
    <location>
        <begin position="49"/>
        <end position="94"/>
    </location>
</feature>
<gene>
    <name evidence="2" type="ORF">FRX31_017506</name>
</gene>
<comment type="caution">
    <text evidence="2">The sequence shown here is derived from an EMBL/GenBank/DDBJ whole genome shotgun (WGS) entry which is preliminary data.</text>
</comment>
<dbReference type="Proteomes" id="UP000554482">
    <property type="component" value="Unassembled WGS sequence"/>
</dbReference>
<reference evidence="2 3" key="1">
    <citation type="submission" date="2020-06" db="EMBL/GenBank/DDBJ databases">
        <title>Transcriptomic and genomic resources for Thalictrum thalictroides and T. hernandezii: Facilitating candidate gene discovery in an emerging model plant lineage.</title>
        <authorList>
            <person name="Arias T."/>
            <person name="Riano-Pachon D.M."/>
            <person name="Di Stilio V.S."/>
        </authorList>
    </citation>
    <scope>NUCLEOTIDE SEQUENCE [LARGE SCALE GENOMIC DNA]</scope>
    <source>
        <strain evidence="3">cv. WT478/WT964</strain>
        <tissue evidence="2">Leaves</tissue>
    </source>
</reference>
<organism evidence="2 3">
    <name type="scientific">Thalictrum thalictroides</name>
    <name type="common">Rue-anemone</name>
    <name type="synonym">Anemone thalictroides</name>
    <dbReference type="NCBI Taxonomy" id="46969"/>
    <lineage>
        <taxon>Eukaryota</taxon>
        <taxon>Viridiplantae</taxon>
        <taxon>Streptophyta</taxon>
        <taxon>Embryophyta</taxon>
        <taxon>Tracheophyta</taxon>
        <taxon>Spermatophyta</taxon>
        <taxon>Magnoliopsida</taxon>
        <taxon>Ranunculales</taxon>
        <taxon>Ranunculaceae</taxon>
        <taxon>Thalictroideae</taxon>
        <taxon>Thalictrum</taxon>
    </lineage>
</organism>
<protein>
    <submittedName>
        <fullName evidence="2">Uncharacterized protein</fullName>
    </submittedName>
</protein>
<dbReference type="AlphaFoldDB" id="A0A7J6W6B4"/>
<proteinExistence type="predicted"/>
<evidence type="ECO:0000313" key="3">
    <source>
        <dbReference type="Proteomes" id="UP000554482"/>
    </source>
</evidence>
<keyword evidence="1" id="KW-0175">Coiled coil</keyword>
<sequence length="108" mass="12147">MLELQDTPPVEGKKPMTEDEICVEVLGKRRNYTRGLGNGFISTSRSLAYNSNNVEFEEYKRNAEETKRQLTEQLENLNTRQAKTEALLAQLANVPALQSILSSGESSR</sequence>
<name>A0A7J6W6B4_THATH</name>